<dbReference type="STRING" id="1403316.PRV_00845"/>
<gene>
    <name evidence="1" type="ORF">PRV_00845</name>
</gene>
<keyword evidence="2" id="KW-1185">Reference proteome</keyword>
<dbReference type="EMBL" id="CP006771">
    <property type="protein sequence ID" value="AGX88934.1"/>
    <property type="molecule type" value="Genomic_DNA"/>
</dbReference>
<dbReference type="OrthoDB" id="9804933at2"/>
<organism evidence="1 2">
    <name type="scientific">Mycoplasma parvum str. Indiana</name>
    <dbReference type="NCBI Taxonomy" id="1403316"/>
    <lineage>
        <taxon>Bacteria</taxon>
        <taxon>Bacillati</taxon>
        <taxon>Mycoplasmatota</taxon>
        <taxon>Mollicutes</taxon>
        <taxon>Mycoplasmataceae</taxon>
        <taxon>Mycoplasma</taxon>
    </lineage>
</organism>
<dbReference type="KEGG" id="mpv:PRV_00845"/>
<dbReference type="RefSeq" id="WP_022769166.1">
    <property type="nucleotide sequence ID" value="NC_022575.1"/>
</dbReference>
<evidence type="ECO:0000313" key="1">
    <source>
        <dbReference type="EMBL" id="AGX88934.1"/>
    </source>
</evidence>
<dbReference type="PATRIC" id="fig|1403316.3.peg.144"/>
<reference evidence="1 2" key="1">
    <citation type="journal article" date="2013" name="Genome Announc.">
        <title>Genome Sequence of Mycoplasma parvum (Formerly Eperythrozoon parvum), a Diminutive Hemoplasma of the Pig.</title>
        <authorList>
            <person name="do Nascimento N.C."/>
            <person name="Dos Santos A.P."/>
            <person name="Chu Y."/>
            <person name="Guimaraes A.M."/>
            <person name="Pagliaro A."/>
            <person name="Messick J.B."/>
        </authorList>
    </citation>
    <scope>NUCLEOTIDE SEQUENCE [LARGE SCALE GENOMIC DNA]</scope>
    <source>
        <strain evidence="1 2">Indiana</strain>
    </source>
</reference>
<dbReference type="AlphaFoldDB" id="U5NFK6"/>
<dbReference type="Proteomes" id="UP000017119">
    <property type="component" value="Chromosome"/>
</dbReference>
<evidence type="ECO:0000313" key="2">
    <source>
        <dbReference type="Proteomes" id="UP000017119"/>
    </source>
</evidence>
<name>U5NFK6_9MOLU</name>
<dbReference type="HOGENOM" id="CLU_798811_0_0_14"/>
<proteinExistence type="predicted"/>
<sequence length="370" mass="43474">MGFSNAFWNKEFERKINTISEGKGQDIKKLKVIDHWYKFDGWEKIGKETSLENNVEKEGEIFDFWNGAEWKEFWKKVGKIDSLGKLAGYFGFCENSKVKVLGVSEETGYYFNKRQGEMWANKFGIDWSKNRGVNLGLVKPTSEINFEELIKTGEAGFCKDQIGKSEEINGGWQWRRLKSYKEKKGIVVYAVLNKNKSNSHIQLQKLSKNENNREWSIVPVKDFLYEKDKVKPHVGKIRVIEITNDSGLIYVDEWFEEIVNEDLINLKKHIENIEKCSIEEEENSNKCHGIWVKSEVKDGGDLKKELRNMEVYMNGGVYEGGWKRLGEGNYSEDLSKNWEWFGSDLSKEYLKWRREIGIVWKNKVFKWRSF</sequence>
<accession>U5NFK6</accession>
<protein>
    <submittedName>
        <fullName evidence="1">Uncharacterized protein</fullName>
    </submittedName>
</protein>